<organism evidence="8 9">
    <name type="scientific">Clostridium cellulovorans (strain ATCC 35296 / DSM 3052 / OCM 3 / 743B)</name>
    <dbReference type="NCBI Taxonomy" id="573061"/>
    <lineage>
        <taxon>Bacteria</taxon>
        <taxon>Bacillati</taxon>
        <taxon>Bacillota</taxon>
        <taxon>Clostridia</taxon>
        <taxon>Eubacteriales</taxon>
        <taxon>Clostridiaceae</taxon>
        <taxon>Clostridium</taxon>
    </lineage>
</organism>
<dbReference type="Pfam" id="PF02872">
    <property type="entry name" value="5_nucleotid_C"/>
    <property type="match status" value="2"/>
</dbReference>
<sequence length="1162" mass="124619">MNKMLKGFISKVAAVAMFATILTPINLSTVIANAETETVNIQILATSDLHGKFMPYDYALNATDTTGSLTQISTKVNQLRNPNTILVDNGDIIQGNSSELSLNSNPQVMIKGFNEMGYDAITLGNHEFNYGVPMLQHVMSNATASVLCANLYDMNNNRFYSPYKIIQKAGVRVAIIGVVTPNITRWDSEYLKTCKVTNPVDEVNAAITELKGKADVIVVSYHAGETAEYDYVGSGVVDLLNSCKGVDAVIAAHEHKLVGSKDNQVSYNGVKVVENLPTGQTLAQLNIKVTKQADGTFKVNDRVKDVQTDVISVKNGVSDATLEASLKSYHDEAIADAETPIGTLKGGDLVPADEIKGIPTSQTQETAMIKLINDVQKYYAGTDISAAAAFSSTANIKEGTIRKCDTSLIYKYANTLYKLEMTGKQLKQYMEWSAQFYNTYKDGDLTLSFNEKIRGYNYDMFSGVNYDVDVTKPLGERIVNLKKADGTAINDGDKFTIAVNNYRATSQLSSFGSIDPITGLKSTPYTDPVNDTLPTILAKDVKIEIGGVRELIGDYVKNVKGGTITPELENNWKVIGANWNPVFRAEAVKAINAGKINIPTSVDGRTANVAAVTYNMLATVNNYKNVDILSINDFHGTLLEDPKGKNVGASKLVTAVKEYKTANPNTVVVSAGDNYQGSALSNLLKGKPVSDMLKEMGVEVSAIGNHEYDWGTDLFSQWEKDGNLEFLASNIYDKTTGAPVSYAKPYKIVAVNGLKIAFIGLTTPETAFKTKPENVSNLDFKDPAVSAKYWTEYLKSGKAGETVDAVVALTHLGSFQNSTTKAITGEAADLANANTGVDAIISAHTHNTVAGVVNGTPIVQGYYNGRNLAKLSFVFDSSNKIVAVTPTIDNLAARKATIAEDTTIKTVVDKYNTELQPILGEKIGYTDIELSHDKIKEGVSVLGKWTTDIMRKITNTQIAITNGGGLRAPIAQGDITVGDLYTVMPFDNTFVNMKLTGAGIKKALENGIGNTSIGSVQYSGVIATVDLTRPFGDRITALTLEDGTPLDMAKEYTVTTNDFMFTGGDGYNFSGATGAVDTGLAIRDGIISYLRAQLNPIKIDDEHNGGNGNGVVVGGGNGSTITESLPQTGSNVDMTVLLAIGAMITLAGVGALKLSKKSKKTA</sequence>
<dbReference type="AlphaFoldDB" id="D9SQ37"/>
<dbReference type="PROSITE" id="PS50847">
    <property type="entry name" value="GRAM_POS_ANCHORING"/>
    <property type="match status" value="1"/>
</dbReference>
<dbReference type="Pfam" id="PF00149">
    <property type="entry name" value="Metallophos"/>
    <property type="match status" value="2"/>
</dbReference>
<dbReference type="GO" id="GO:0008768">
    <property type="term" value="F:UDP-sugar diphosphatase activity"/>
    <property type="evidence" value="ECO:0007669"/>
    <property type="project" value="TreeGrafter"/>
</dbReference>
<dbReference type="PANTHER" id="PTHR11575:SF24">
    <property type="entry name" value="5'-NUCLEOTIDASE"/>
    <property type="match status" value="1"/>
</dbReference>
<keyword evidence="9" id="KW-1185">Reference proteome</keyword>
<dbReference type="EMBL" id="CP002160">
    <property type="protein sequence ID" value="ADL52173.1"/>
    <property type="molecule type" value="Genomic_DNA"/>
</dbReference>
<evidence type="ECO:0000256" key="6">
    <source>
        <dbReference type="SAM" id="SignalP"/>
    </source>
</evidence>
<dbReference type="GO" id="GO:0000166">
    <property type="term" value="F:nucleotide binding"/>
    <property type="evidence" value="ECO:0007669"/>
    <property type="project" value="InterPro"/>
</dbReference>
<dbReference type="NCBIfam" id="TIGR01167">
    <property type="entry name" value="LPXTG_anchor"/>
    <property type="match status" value="1"/>
</dbReference>
<dbReference type="InterPro" id="IPR036907">
    <property type="entry name" value="5'-Nucleotdase_C_sf"/>
</dbReference>
<evidence type="ECO:0000256" key="3">
    <source>
        <dbReference type="ARBA" id="ARBA00022729"/>
    </source>
</evidence>
<dbReference type="InterPro" id="IPR019931">
    <property type="entry name" value="LPXTG_anchor"/>
</dbReference>
<dbReference type="PROSITE" id="PS00785">
    <property type="entry name" value="5_NUCLEOTIDASE_1"/>
    <property type="match status" value="1"/>
</dbReference>
<dbReference type="Gene3D" id="3.60.21.10">
    <property type="match status" value="2"/>
</dbReference>
<evidence type="ECO:0000313" key="9">
    <source>
        <dbReference type="Proteomes" id="UP000002730"/>
    </source>
</evidence>
<dbReference type="PRINTS" id="PR01607">
    <property type="entry name" value="APYRASEFAMLY"/>
</dbReference>
<dbReference type="GO" id="GO:0046872">
    <property type="term" value="F:metal ion binding"/>
    <property type="evidence" value="ECO:0007669"/>
    <property type="project" value="InterPro"/>
</dbReference>
<dbReference type="HOGENOM" id="CLU_005854_6_0_9"/>
<reference evidence="8 9" key="1">
    <citation type="submission" date="2010-08" db="EMBL/GenBank/DDBJ databases">
        <title>Complete sequence of Clostridium cellulovorans 743B.</title>
        <authorList>
            <consortium name="US DOE Joint Genome Institute"/>
            <person name="Lucas S."/>
            <person name="Copeland A."/>
            <person name="Lapidus A."/>
            <person name="Cheng J.-F."/>
            <person name="Bruce D."/>
            <person name="Goodwin L."/>
            <person name="Pitluck S."/>
            <person name="Chertkov O."/>
            <person name="Detter J.C."/>
            <person name="Han C."/>
            <person name="Tapia R."/>
            <person name="Land M."/>
            <person name="Hauser L."/>
            <person name="Chang Y.-J."/>
            <person name="Jeffries C."/>
            <person name="Kyrpides N."/>
            <person name="Ivanova N."/>
            <person name="Mikhailova N."/>
            <person name="Hemme C.L."/>
            <person name="Woyke T."/>
        </authorList>
    </citation>
    <scope>NUCLEOTIDE SEQUENCE [LARGE SCALE GENOMIC DNA]</scope>
    <source>
        <strain evidence="9">ATCC 35296 / DSM 3052 / OCM 3 / 743B</strain>
    </source>
</reference>
<dbReference type="GO" id="GO:0030288">
    <property type="term" value="C:outer membrane-bounded periplasmic space"/>
    <property type="evidence" value="ECO:0007669"/>
    <property type="project" value="TreeGrafter"/>
</dbReference>
<keyword evidence="5" id="KW-0812">Transmembrane</keyword>
<feature type="domain" description="Gram-positive cocci surface proteins LPxTG" evidence="7">
    <location>
        <begin position="1125"/>
        <end position="1162"/>
    </location>
</feature>
<gene>
    <name evidence="8" type="ordered locus">Clocel_2460</name>
</gene>
<dbReference type="InterPro" id="IPR008334">
    <property type="entry name" value="5'-Nucleotdase_C"/>
</dbReference>
<dbReference type="GO" id="GO:0009166">
    <property type="term" value="P:nucleotide catabolic process"/>
    <property type="evidence" value="ECO:0007669"/>
    <property type="project" value="InterPro"/>
</dbReference>
<dbReference type="STRING" id="573061.Clocel_2460"/>
<dbReference type="CDD" id="cd00845">
    <property type="entry name" value="MPP_UshA_N_like"/>
    <property type="match status" value="1"/>
</dbReference>
<dbReference type="eggNOG" id="COG0737">
    <property type="taxonomic scope" value="Bacteria"/>
</dbReference>
<evidence type="ECO:0000256" key="1">
    <source>
        <dbReference type="ARBA" id="ARBA00022512"/>
    </source>
</evidence>
<dbReference type="InterPro" id="IPR006179">
    <property type="entry name" value="5_nucleotidase/apyrase"/>
</dbReference>
<feature type="chain" id="PRO_5003128389" evidence="6">
    <location>
        <begin position="35"/>
        <end position="1162"/>
    </location>
</feature>
<proteinExistence type="predicted"/>
<dbReference type="PROSITE" id="PS00786">
    <property type="entry name" value="5_NUCLEOTIDASE_2"/>
    <property type="match status" value="1"/>
</dbReference>
<dbReference type="NCBIfam" id="NF006934">
    <property type="entry name" value="PRK09419.1-1"/>
    <property type="match status" value="1"/>
</dbReference>
<dbReference type="KEGG" id="ccb:Clocel_2460"/>
<evidence type="ECO:0000256" key="4">
    <source>
        <dbReference type="ARBA" id="ARBA00023088"/>
    </source>
</evidence>
<evidence type="ECO:0000259" key="7">
    <source>
        <dbReference type="PROSITE" id="PS50847"/>
    </source>
</evidence>
<dbReference type="SUPFAM" id="SSF56300">
    <property type="entry name" value="Metallo-dependent phosphatases"/>
    <property type="match status" value="2"/>
</dbReference>
<dbReference type="InterPro" id="IPR029052">
    <property type="entry name" value="Metallo-depent_PP-like"/>
</dbReference>
<dbReference type="SUPFAM" id="SSF55816">
    <property type="entry name" value="5'-nucleotidase (syn. UDP-sugar hydrolase), C-terminal domain"/>
    <property type="match status" value="2"/>
</dbReference>
<keyword evidence="2" id="KW-0964">Secreted</keyword>
<feature type="transmembrane region" description="Helical" evidence="5">
    <location>
        <begin position="1134"/>
        <end position="1152"/>
    </location>
</feature>
<feature type="signal peptide" evidence="6">
    <location>
        <begin position="1"/>
        <end position="34"/>
    </location>
</feature>
<keyword evidence="5" id="KW-0472">Membrane</keyword>
<accession>D9SQ37</accession>
<dbReference type="PANTHER" id="PTHR11575">
    <property type="entry name" value="5'-NUCLEOTIDASE-RELATED"/>
    <property type="match status" value="1"/>
</dbReference>
<keyword evidence="1" id="KW-0134">Cell wall</keyword>
<keyword evidence="5" id="KW-1133">Transmembrane helix</keyword>
<protein>
    <submittedName>
        <fullName evidence="8">LPXTG-motif cell wall anchor domain protein</fullName>
    </submittedName>
</protein>
<keyword evidence="4" id="KW-0572">Peptidoglycan-anchor</keyword>
<dbReference type="Pfam" id="PF00746">
    <property type="entry name" value="Gram_pos_anchor"/>
    <property type="match status" value="1"/>
</dbReference>
<dbReference type="Gene3D" id="3.90.780.10">
    <property type="entry name" value="5'-Nucleotidase, C-terminal domain"/>
    <property type="match status" value="2"/>
</dbReference>
<dbReference type="InterPro" id="IPR006146">
    <property type="entry name" value="5'-Nucleotdase_CS"/>
</dbReference>
<dbReference type="Proteomes" id="UP000002730">
    <property type="component" value="Chromosome"/>
</dbReference>
<dbReference type="OrthoDB" id="9800780at2"/>
<evidence type="ECO:0000256" key="5">
    <source>
        <dbReference type="SAM" id="Phobius"/>
    </source>
</evidence>
<keyword evidence="3 6" id="KW-0732">Signal</keyword>
<name>D9SQ37_CLOC7</name>
<dbReference type="GO" id="GO:0008253">
    <property type="term" value="F:5'-nucleotidase activity"/>
    <property type="evidence" value="ECO:0007669"/>
    <property type="project" value="TreeGrafter"/>
</dbReference>
<dbReference type="InterPro" id="IPR004843">
    <property type="entry name" value="Calcineurin-like_PHP"/>
</dbReference>
<evidence type="ECO:0000313" key="8">
    <source>
        <dbReference type="EMBL" id="ADL52173.1"/>
    </source>
</evidence>
<evidence type="ECO:0000256" key="2">
    <source>
        <dbReference type="ARBA" id="ARBA00022525"/>
    </source>
</evidence>